<dbReference type="Proteomes" id="UP000476030">
    <property type="component" value="Unassembled WGS sequence"/>
</dbReference>
<dbReference type="SUPFAM" id="SSF100950">
    <property type="entry name" value="NagB/RpiA/CoA transferase-like"/>
    <property type="match status" value="1"/>
</dbReference>
<dbReference type="Gene3D" id="3.40.50.10420">
    <property type="entry name" value="NagB/RpiA/CoA transferase-like"/>
    <property type="match status" value="1"/>
</dbReference>
<dbReference type="Pfam" id="PF02589">
    <property type="entry name" value="LUD_dom"/>
    <property type="match status" value="1"/>
</dbReference>
<accession>A0A6L8W5K1</accession>
<dbReference type="InterPro" id="IPR024185">
    <property type="entry name" value="FTHF_cligase-like_sf"/>
</dbReference>
<comment type="caution">
    <text evidence="2">The sequence shown here is derived from an EMBL/GenBank/DDBJ whole genome shotgun (WGS) entry which is preliminary data.</text>
</comment>
<gene>
    <name evidence="2" type="ORF">GQE98_03895</name>
</gene>
<sequence length="229" mass="24880">MMPSRDKIFSRIRHNLGRGPLAEEAVNALKARIEGHVPHTIPKRTDIAHKEQVDLFQAKAEALAATVARISSLDDVPEALRDYLTAHNLATRIKMSPDPALDNLPFNMTPMLEINRGAAAPEDEVSLTPAFAGIAETGTLCMASSAETPSTLNFLPENHVVVIKASQISGSLEDSWARLRQKYGAGNLPRTVNFISGPSRTADIEQTLIMGAHGPRRLHILIVDDGPQD</sequence>
<protein>
    <submittedName>
        <fullName evidence="2">Lactate utilization protein C</fullName>
    </submittedName>
</protein>
<evidence type="ECO:0000259" key="1">
    <source>
        <dbReference type="Pfam" id="PF02589"/>
    </source>
</evidence>
<evidence type="ECO:0000313" key="3">
    <source>
        <dbReference type="Proteomes" id="UP000476030"/>
    </source>
</evidence>
<name>A0A6L8W5K1_9PROT</name>
<reference evidence="2 3" key="1">
    <citation type="submission" date="2019-12" db="EMBL/GenBank/DDBJ databases">
        <title>Snethiella sp. nov. sp. isolated from sea sand.</title>
        <authorList>
            <person name="Kim J."/>
            <person name="Jeong S.E."/>
            <person name="Jung H.S."/>
            <person name="Jeon C.O."/>
        </authorList>
    </citation>
    <scope>NUCLEOTIDE SEQUENCE [LARGE SCALE GENOMIC DNA]</scope>
    <source>
        <strain evidence="2 3">DP05</strain>
    </source>
</reference>
<dbReference type="PANTHER" id="PTHR43682">
    <property type="entry name" value="LACTATE UTILIZATION PROTEIN C"/>
    <property type="match status" value="1"/>
</dbReference>
<organism evidence="2 3">
    <name type="scientific">Sneathiella litorea</name>
    <dbReference type="NCBI Taxonomy" id="2606216"/>
    <lineage>
        <taxon>Bacteria</taxon>
        <taxon>Pseudomonadati</taxon>
        <taxon>Pseudomonadota</taxon>
        <taxon>Alphaproteobacteria</taxon>
        <taxon>Sneathiellales</taxon>
        <taxon>Sneathiellaceae</taxon>
        <taxon>Sneathiella</taxon>
    </lineage>
</organism>
<dbReference type="PANTHER" id="PTHR43682:SF1">
    <property type="entry name" value="LACTATE UTILIZATION PROTEIN C"/>
    <property type="match status" value="1"/>
</dbReference>
<feature type="domain" description="LUD" evidence="1">
    <location>
        <begin position="122"/>
        <end position="223"/>
    </location>
</feature>
<dbReference type="EMBL" id="WTUW01000001">
    <property type="protein sequence ID" value="MZR29772.1"/>
    <property type="molecule type" value="Genomic_DNA"/>
</dbReference>
<dbReference type="AlphaFoldDB" id="A0A6L8W5K1"/>
<dbReference type="InterPro" id="IPR037171">
    <property type="entry name" value="NagB/RpiA_transferase-like"/>
</dbReference>
<evidence type="ECO:0000313" key="2">
    <source>
        <dbReference type="EMBL" id="MZR29772.1"/>
    </source>
</evidence>
<proteinExistence type="predicted"/>
<dbReference type="InterPro" id="IPR003741">
    <property type="entry name" value="LUD_dom"/>
</dbReference>
<keyword evidence="3" id="KW-1185">Reference proteome</keyword>